<protein>
    <submittedName>
        <fullName evidence="1">Uncharacterized protein</fullName>
    </submittedName>
</protein>
<reference evidence="1 2" key="1">
    <citation type="submission" date="2017-05" db="EMBL/GenBank/DDBJ databases">
        <title>Genome of assembly of the Bengalese finch, Lonchura striata domestica.</title>
        <authorList>
            <person name="Colquitt B.M."/>
            <person name="Brainard M.S."/>
        </authorList>
    </citation>
    <scope>NUCLEOTIDE SEQUENCE [LARGE SCALE GENOMIC DNA]</scope>
    <source>
        <strain evidence="1">White83orange57</strain>
    </source>
</reference>
<organism evidence="1 2">
    <name type="scientific">Lonchura striata</name>
    <name type="common">white-rumped munia</name>
    <dbReference type="NCBI Taxonomy" id="40157"/>
    <lineage>
        <taxon>Eukaryota</taxon>
        <taxon>Metazoa</taxon>
        <taxon>Chordata</taxon>
        <taxon>Craniata</taxon>
        <taxon>Vertebrata</taxon>
        <taxon>Euteleostomi</taxon>
        <taxon>Archelosauria</taxon>
        <taxon>Archosauria</taxon>
        <taxon>Dinosauria</taxon>
        <taxon>Saurischia</taxon>
        <taxon>Theropoda</taxon>
        <taxon>Coelurosauria</taxon>
        <taxon>Aves</taxon>
        <taxon>Neognathae</taxon>
        <taxon>Neoaves</taxon>
        <taxon>Telluraves</taxon>
        <taxon>Australaves</taxon>
        <taxon>Passeriformes</taxon>
        <taxon>Passeroidea</taxon>
        <taxon>Estrildidae</taxon>
        <taxon>Estrildinae</taxon>
        <taxon>Lonchura</taxon>
    </lineage>
</organism>
<dbReference type="Pfam" id="PF15176">
    <property type="entry name" value="LRR19-TM"/>
    <property type="match status" value="1"/>
</dbReference>
<gene>
    <name evidence="1" type="ORF">RLOC_00012233</name>
</gene>
<proteinExistence type="predicted"/>
<dbReference type="AlphaFoldDB" id="A0A218UK57"/>
<evidence type="ECO:0000313" key="1">
    <source>
        <dbReference type="EMBL" id="OWK53810.1"/>
    </source>
</evidence>
<dbReference type="EMBL" id="MUZQ01000264">
    <property type="protein sequence ID" value="OWK53810.1"/>
    <property type="molecule type" value="Genomic_DNA"/>
</dbReference>
<accession>A0A218UK57</accession>
<sequence>MEKVSIKMAAIQPADCKIEKIPLENSGTSTIAVNLRSSALTALTPNITGNNGTRAVFEKVHAFGDEEDRFIEDKYIDIYVNEEC</sequence>
<name>A0A218UK57_9PASE</name>
<comment type="caution">
    <text evidence="1">The sequence shown here is derived from an EMBL/GenBank/DDBJ whole genome shotgun (WGS) entry which is preliminary data.</text>
</comment>
<keyword evidence="2" id="KW-1185">Reference proteome</keyword>
<dbReference type="Proteomes" id="UP000197619">
    <property type="component" value="Unassembled WGS sequence"/>
</dbReference>
<evidence type="ECO:0000313" key="2">
    <source>
        <dbReference type="Proteomes" id="UP000197619"/>
    </source>
</evidence>